<accession>A0A4R2JC50</accession>
<keyword evidence="4 9" id="KW-0808">Transferase</keyword>
<dbReference type="GO" id="GO:0006633">
    <property type="term" value="P:fatty acid biosynthetic process"/>
    <property type="evidence" value="ECO:0007669"/>
    <property type="project" value="InterPro"/>
</dbReference>
<dbReference type="EMBL" id="SLWS01000010">
    <property type="protein sequence ID" value="TCO53679.1"/>
    <property type="molecule type" value="Genomic_DNA"/>
</dbReference>
<evidence type="ECO:0000256" key="7">
    <source>
        <dbReference type="ARBA" id="ARBA00023315"/>
    </source>
</evidence>
<dbReference type="Gene3D" id="3.30.70.3290">
    <property type="match status" value="1"/>
</dbReference>
<evidence type="ECO:0000313" key="9">
    <source>
        <dbReference type="EMBL" id="TCO53679.1"/>
    </source>
</evidence>
<dbReference type="SMART" id="SM00827">
    <property type="entry name" value="PKS_AT"/>
    <property type="match status" value="1"/>
</dbReference>
<dbReference type="Proteomes" id="UP000295680">
    <property type="component" value="Unassembled WGS sequence"/>
</dbReference>
<evidence type="ECO:0000259" key="8">
    <source>
        <dbReference type="PROSITE" id="PS52004"/>
    </source>
</evidence>
<dbReference type="PANTHER" id="PTHR43775:SF51">
    <property type="entry name" value="INACTIVE PHENOLPHTHIOCEROL SYNTHESIS POLYKETIDE SYNTHASE TYPE I PKS1-RELATED"/>
    <property type="match status" value="1"/>
</dbReference>
<dbReference type="Pfam" id="PF08990">
    <property type="entry name" value="Docking"/>
    <property type="match status" value="1"/>
</dbReference>
<evidence type="ECO:0000256" key="5">
    <source>
        <dbReference type="ARBA" id="ARBA00023194"/>
    </source>
</evidence>
<dbReference type="InterPro" id="IPR018201">
    <property type="entry name" value="Ketoacyl_synth_AS"/>
</dbReference>
<dbReference type="Pfam" id="PF00698">
    <property type="entry name" value="Acyl_transf_1"/>
    <property type="match status" value="1"/>
</dbReference>
<dbReference type="SUPFAM" id="SSF53901">
    <property type="entry name" value="Thiolase-like"/>
    <property type="match status" value="1"/>
</dbReference>
<dbReference type="PROSITE" id="PS00606">
    <property type="entry name" value="KS3_1"/>
    <property type="match status" value="1"/>
</dbReference>
<keyword evidence="7" id="KW-0012">Acyltransferase</keyword>
<evidence type="ECO:0000256" key="4">
    <source>
        <dbReference type="ARBA" id="ARBA00022679"/>
    </source>
</evidence>
<evidence type="ECO:0000313" key="10">
    <source>
        <dbReference type="Proteomes" id="UP000295680"/>
    </source>
</evidence>
<dbReference type="AlphaFoldDB" id="A0A4R2JC50"/>
<keyword evidence="3" id="KW-0597">Phosphoprotein</keyword>
<dbReference type="InterPro" id="IPR014030">
    <property type="entry name" value="Ketoacyl_synth_N"/>
</dbReference>
<organism evidence="9 10">
    <name type="scientific">Actinocrispum wychmicini</name>
    <dbReference type="NCBI Taxonomy" id="1213861"/>
    <lineage>
        <taxon>Bacteria</taxon>
        <taxon>Bacillati</taxon>
        <taxon>Actinomycetota</taxon>
        <taxon>Actinomycetes</taxon>
        <taxon>Pseudonocardiales</taxon>
        <taxon>Pseudonocardiaceae</taxon>
        <taxon>Actinocrispum</taxon>
    </lineage>
</organism>
<dbReference type="PROSITE" id="PS52004">
    <property type="entry name" value="KS3_2"/>
    <property type="match status" value="1"/>
</dbReference>
<gene>
    <name evidence="9" type="ORF">EV192_110268</name>
</gene>
<dbReference type="PANTHER" id="PTHR43775">
    <property type="entry name" value="FATTY ACID SYNTHASE"/>
    <property type="match status" value="1"/>
</dbReference>
<dbReference type="InterPro" id="IPR050091">
    <property type="entry name" value="PKS_NRPS_Biosynth_Enz"/>
</dbReference>
<proteinExistence type="predicted"/>
<dbReference type="GO" id="GO:0004312">
    <property type="term" value="F:fatty acid synthase activity"/>
    <property type="evidence" value="ECO:0007669"/>
    <property type="project" value="TreeGrafter"/>
</dbReference>
<dbReference type="Pfam" id="PF16197">
    <property type="entry name" value="KAsynt_C_assoc"/>
    <property type="match status" value="1"/>
</dbReference>
<dbReference type="InterPro" id="IPR032821">
    <property type="entry name" value="PKS_assoc"/>
</dbReference>
<evidence type="ECO:0000256" key="2">
    <source>
        <dbReference type="ARBA" id="ARBA00022450"/>
    </source>
</evidence>
<dbReference type="OrthoDB" id="9778690at2"/>
<name>A0A4R2JC50_9PSEU</name>
<dbReference type="InterPro" id="IPR014031">
    <property type="entry name" value="Ketoacyl_synth_C"/>
</dbReference>
<dbReference type="InterPro" id="IPR001227">
    <property type="entry name" value="Ac_transferase_dom_sf"/>
</dbReference>
<dbReference type="GO" id="GO:0017000">
    <property type="term" value="P:antibiotic biosynthetic process"/>
    <property type="evidence" value="ECO:0007669"/>
    <property type="project" value="UniProtKB-KW"/>
</dbReference>
<dbReference type="SUPFAM" id="SSF52151">
    <property type="entry name" value="FabD/lysophospholipase-like"/>
    <property type="match status" value="1"/>
</dbReference>
<dbReference type="Gene3D" id="3.40.47.10">
    <property type="match status" value="1"/>
</dbReference>
<dbReference type="GO" id="GO:0004315">
    <property type="term" value="F:3-oxoacyl-[acyl-carrier-protein] synthase activity"/>
    <property type="evidence" value="ECO:0007669"/>
    <property type="project" value="InterPro"/>
</dbReference>
<dbReference type="InterPro" id="IPR015083">
    <property type="entry name" value="NorB/c/GfsB-D-like_docking"/>
</dbReference>
<evidence type="ECO:0000256" key="6">
    <source>
        <dbReference type="ARBA" id="ARBA00023268"/>
    </source>
</evidence>
<keyword evidence="6" id="KW-0511">Multifunctional enzyme</keyword>
<reference evidence="9 10" key="1">
    <citation type="submission" date="2019-03" db="EMBL/GenBank/DDBJ databases">
        <title>Genomic Encyclopedia of Type Strains, Phase IV (KMG-IV): sequencing the most valuable type-strain genomes for metagenomic binning, comparative biology and taxonomic classification.</title>
        <authorList>
            <person name="Goeker M."/>
        </authorList>
    </citation>
    <scope>NUCLEOTIDE SEQUENCE [LARGE SCALE GENOMIC DNA]</scope>
    <source>
        <strain evidence="9 10">DSM 45934</strain>
    </source>
</reference>
<dbReference type="CDD" id="cd00833">
    <property type="entry name" value="PKS"/>
    <property type="match status" value="1"/>
</dbReference>
<dbReference type="Pfam" id="PF00109">
    <property type="entry name" value="ketoacyl-synt"/>
    <property type="match status" value="1"/>
</dbReference>
<dbReference type="InterPro" id="IPR020841">
    <property type="entry name" value="PKS_Beta-ketoAc_synthase_dom"/>
</dbReference>
<keyword evidence="2" id="KW-0596">Phosphopantetheine</keyword>
<keyword evidence="5" id="KW-0045">Antibiotic biosynthesis</keyword>
<dbReference type="InterPro" id="IPR016036">
    <property type="entry name" value="Malonyl_transacylase_ACP-bd"/>
</dbReference>
<keyword evidence="10" id="KW-1185">Reference proteome</keyword>
<evidence type="ECO:0000256" key="3">
    <source>
        <dbReference type="ARBA" id="ARBA00022553"/>
    </source>
</evidence>
<dbReference type="InterPro" id="IPR016035">
    <property type="entry name" value="Acyl_Trfase/lysoPLipase"/>
</dbReference>
<dbReference type="InterPro" id="IPR016039">
    <property type="entry name" value="Thiolase-like"/>
</dbReference>
<dbReference type="Gene3D" id="3.40.366.10">
    <property type="entry name" value="Malonyl-Coenzyme A Acyl Carrier Protein, domain 2"/>
    <property type="match status" value="1"/>
</dbReference>
<evidence type="ECO:0000256" key="1">
    <source>
        <dbReference type="ARBA" id="ARBA00001957"/>
    </source>
</evidence>
<comment type="caution">
    <text evidence="9">The sequence shown here is derived from an EMBL/GenBank/DDBJ whole genome shotgun (WGS) entry which is preliminary data.</text>
</comment>
<sequence length="864" mass="91971">MSGEDVLLKYLKRATVDLLDTRKRLAEAERRDEPVVIVAMSCRYPGASSPEALWDLLVAGGDAVSDFPTDRGWNVTGRGGFLYDAGDFDPAFFGIPPREARTMDPQQRLLLELAWETVERAGINPLALKGTETGVYAGVTHHDYAVGHEPGSMVTGRVAHTLGLQGPAISVDTACSSSLVALHLAARAVRAGECTLALAGGVAVMATPEMYTYMDKQGGLAADGRCKAFSADADGMGCSEGAGMVLVERLSDARRNGHPILAVVSGSAVNSDGASTGLAQERVIRRALLDAKLSTEDVDAVEAHGGGTRLGDSVEADAVLATYGQDRDHPLWLGSVKSNLGHTQAAGGIAGVIKMVQAMGREELPRTLHADSPNPRVDWTKGNVRLLTENQPWPRDGRPRRAGVSAFGISGTNAHVILAEAPAGHPQPCRSRLSVVPWVISARTPRALAAQAEQLLPLVDLPAVDVGFSLATSRAVFEHRAAVVGGFEQGLTALAGGRPASNVVLGSGRPGPTAFLFTGEGPQRLGMGRELYGLFPVFEAAFDSVVAELDTHLGCSLRDVIWGEDEDLLHQTRFTQAGVFAVEVALYRLVESWGLRPDYVTGHSLGELTAAHVAGVLSLPDAAKLVAARGTLMQALPAAGTMVAVRASEEDVLPHVTDEVNIAAVNSADSVVLSGVPDAVDEVAAKFEQTHRLRISHASNSALVEPMLDEYRRVAQTVRYARTQIPMVSTVTGARSESMTIPEYWVWNVRQTVRFADALRRLVEAGVTTFVEVGPDQAVCANGPAEGTFIPLQRDSDEERAIMTALATAHVAGVRVDWAKVFAGARQVDLPTYPFQRKRYWIGAGPSEATDEELFAALDELGIR</sequence>
<comment type="cofactor">
    <cofactor evidence="1">
        <name>pantetheine 4'-phosphate</name>
        <dbReference type="ChEBI" id="CHEBI:47942"/>
    </cofactor>
</comment>
<feature type="domain" description="Ketosynthase family 3 (KS3)" evidence="8">
    <location>
        <begin position="32"/>
        <end position="420"/>
    </location>
</feature>
<dbReference type="SUPFAM" id="SSF55048">
    <property type="entry name" value="Probable ACP-binding domain of malonyl-CoA ACP transacylase"/>
    <property type="match status" value="1"/>
</dbReference>
<protein>
    <submittedName>
        <fullName evidence="9">Acyl transferase domain-containing protein</fullName>
    </submittedName>
</protein>
<dbReference type="SMART" id="SM00825">
    <property type="entry name" value="PKS_KS"/>
    <property type="match status" value="1"/>
</dbReference>
<dbReference type="InterPro" id="IPR014043">
    <property type="entry name" value="Acyl_transferase_dom"/>
</dbReference>
<dbReference type="Pfam" id="PF02801">
    <property type="entry name" value="Ketoacyl-synt_C"/>
    <property type="match status" value="1"/>
</dbReference>
<dbReference type="GO" id="GO:0030639">
    <property type="term" value="P:polyketide biosynthetic process"/>
    <property type="evidence" value="ECO:0007669"/>
    <property type="project" value="UniProtKB-ARBA"/>
</dbReference>